<dbReference type="HAMAP" id="MF_00163">
    <property type="entry name" value="Pep_deformylase"/>
    <property type="match status" value="1"/>
</dbReference>
<feature type="binding site" evidence="2">
    <location>
        <position position="133"/>
    </location>
    <ligand>
        <name>Fe cation</name>
        <dbReference type="ChEBI" id="CHEBI:24875"/>
    </ligand>
</feature>
<dbReference type="EC" id="3.5.1.88" evidence="2"/>
<feature type="binding site" evidence="2">
    <location>
        <position position="137"/>
    </location>
    <ligand>
        <name>Fe cation</name>
        <dbReference type="ChEBI" id="CHEBI:24875"/>
    </ligand>
</feature>
<dbReference type="NCBIfam" id="NF001159">
    <property type="entry name" value="PRK00150.1-3"/>
    <property type="match status" value="1"/>
</dbReference>
<dbReference type="EMBL" id="JAATLK010000001">
    <property type="protein sequence ID" value="NIZ47527.1"/>
    <property type="molecule type" value="Genomic_DNA"/>
</dbReference>
<comment type="caution">
    <text evidence="3">The sequence shown here is derived from an EMBL/GenBank/DDBJ whole genome shotgun (WGS) entry which is preliminary data.</text>
</comment>
<dbReference type="GO" id="GO:0046872">
    <property type="term" value="F:metal ion binding"/>
    <property type="evidence" value="ECO:0007669"/>
    <property type="project" value="UniProtKB-KW"/>
</dbReference>
<feature type="active site" evidence="2">
    <location>
        <position position="134"/>
    </location>
</feature>
<comment type="cofactor">
    <cofactor evidence="2">
        <name>Fe(2+)</name>
        <dbReference type="ChEBI" id="CHEBI:29033"/>
    </cofactor>
    <text evidence="2">Binds 1 Fe(2+) ion.</text>
</comment>
<dbReference type="PANTHER" id="PTHR10458:SF22">
    <property type="entry name" value="PEPTIDE DEFORMYLASE"/>
    <property type="match status" value="1"/>
</dbReference>
<keyword evidence="2 3" id="KW-0378">Hydrolase</keyword>
<dbReference type="AlphaFoldDB" id="A0A968GCW6"/>
<dbReference type="InterPro" id="IPR023635">
    <property type="entry name" value="Peptide_deformylase"/>
</dbReference>
<dbReference type="GO" id="GO:0006412">
    <property type="term" value="P:translation"/>
    <property type="evidence" value="ECO:0007669"/>
    <property type="project" value="UniProtKB-UniRule"/>
</dbReference>
<dbReference type="PANTHER" id="PTHR10458">
    <property type="entry name" value="PEPTIDE DEFORMYLASE"/>
    <property type="match status" value="1"/>
</dbReference>
<dbReference type="RefSeq" id="WP_167703960.1">
    <property type="nucleotide sequence ID" value="NZ_CP118168.1"/>
</dbReference>
<keyword evidence="2" id="KW-0479">Metal-binding</keyword>
<sequence length="171" mass="19799">MHIYRYENEQELKVLHTVCSPVGKDEIIAPEIIEQMFAIMHKHHGIGLAAPQVGLTQRFFIVEVEQGEPYVFINPEIISTSSEMSVKDEGCLSIPGVFTPVQRYDRIIMQAENMHRKIFKLEASGLLAICLQHELDHLNGVLHVERTTNIVLRDQVMSKYLRKYKTREKKR</sequence>
<keyword evidence="4" id="KW-1185">Reference proteome</keyword>
<comment type="catalytic activity">
    <reaction evidence="2">
        <text>N-terminal N-formyl-L-methionyl-[peptide] + H2O = N-terminal L-methionyl-[peptide] + formate</text>
        <dbReference type="Rhea" id="RHEA:24420"/>
        <dbReference type="Rhea" id="RHEA-COMP:10639"/>
        <dbReference type="Rhea" id="RHEA-COMP:10640"/>
        <dbReference type="ChEBI" id="CHEBI:15377"/>
        <dbReference type="ChEBI" id="CHEBI:15740"/>
        <dbReference type="ChEBI" id="CHEBI:49298"/>
        <dbReference type="ChEBI" id="CHEBI:64731"/>
        <dbReference type="EC" id="3.5.1.88"/>
    </reaction>
</comment>
<evidence type="ECO:0000313" key="4">
    <source>
        <dbReference type="Proteomes" id="UP000752013"/>
    </source>
</evidence>
<organism evidence="3 4">
    <name type="scientific">Entomospira nematocerorum</name>
    <dbReference type="NCBI Taxonomy" id="2719987"/>
    <lineage>
        <taxon>Bacteria</taxon>
        <taxon>Pseudomonadati</taxon>
        <taxon>Spirochaetota</taxon>
        <taxon>Spirochaetia</taxon>
        <taxon>Spirochaetales</taxon>
        <taxon>Spirochaetaceae</taxon>
        <taxon>Entomospira</taxon>
    </lineage>
</organism>
<evidence type="ECO:0000313" key="3">
    <source>
        <dbReference type="EMBL" id="NIZ47527.1"/>
    </source>
</evidence>
<dbReference type="Proteomes" id="UP000752013">
    <property type="component" value="Unassembled WGS sequence"/>
</dbReference>
<dbReference type="Gene3D" id="3.90.45.10">
    <property type="entry name" value="Peptide deformylase"/>
    <property type="match status" value="1"/>
</dbReference>
<accession>A0A968GCW6</accession>
<comment type="function">
    <text evidence="2">Removes the formyl group from the N-terminal Met of newly synthesized proteins. Requires at least a dipeptide for an efficient rate of reaction. N-terminal L-methionine is a prerequisite for activity but the enzyme has broad specificity at other positions.</text>
</comment>
<dbReference type="PRINTS" id="PR01576">
    <property type="entry name" value="PDEFORMYLASE"/>
</dbReference>
<comment type="similarity">
    <text evidence="1 2">Belongs to the polypeptide deformylase family.</text>
</comment>
<reference evidence="3" key="1">
    <citation type="submission" date="2020-03" db="EMBL/GenBank/DDBJ databases">
        <title>Spirochaetal bacteria isolated from arthropods constitute a novel genus Entomospira genus novum within the order Spirochaetales.</title>
        <authorList>
            <person name="Grana-Miraglia L."/>
            <person name="Sikutova S."/>
            <person name="Fingerle V."/>
            <person name="Sing A."/>
            <person name="Castillo-Ramirez S."/>
            <person name="Margos G."/>
            <person name="Rudolf I."/>
        </authorList>
    </citation>
    <scope>NUCLEOTIDE SEQUENCE</scope>
    <source>
        <strain evidence="3">BR208</strain>
    </source>
</reference>
<feature type="binding site" evidence="2">
    <location>
        <position position="91"/>
    </location>
    <ligand>
        <name>Fe cation</name>
        <dbReference type="ChEBI" id="CHEBI:24875"/>
    </ligand>
</feature>
<name>A0A968GCW6_9SPIO</name>
<proteinExistence type="inferred from homology"/>
<dbReference type="NCBIfam" id="TIGR00079">
    <property type="entry name" value="pept_deformyl"/>
    <property type="match status" value="1"/>
</dbReference>
<dbReference type="CDD" id="cd00487">
    <property type="entry name" value="Pep_deformylase"/>
    <property type="match status" value="1"/>
</dbReference>
<gene>
    <name evidence="2 3" type="primary">def</name>
    <name evidence="3" type="ORF">HCT46_06350</name>
</gene>
<evidence type="ECO:0000256" key="2">
    <source>
        <dbReference type="HAMAP-Rule" id="MF_00163"/>
    </source>
</evidence>
<protein>
    <recommendedName>
        <fullName evidence="2">Peptide deformylase</fullName>
        <shortName evidence="2">PDF</shortName>
        <ecNumber evidence="2">3.5.1.88</ecNumber>
    </recommendedName>
    <alternativeName>
        <fullName evidence="2">Polypeptide deformylase</fullName>
    </alternativeName>
</protein>
<dbReference type="PIRSF" id="PIRSF004749">
    <property type="entry name" value="Pep_def"/>
    <property type="match status" value="1"/>
</dbReference>
<keyword evidence="2" id="KW-0408">Iron</keyword>
<evidence type="ECO:0000256" key="1">
    <source>
        <dbReference type="ARBA" id="ARBA00010759"/>
    </source>
</evidence>
<dbReference type="Pfam" id="PF01327">
    <property type="entry name" value="Pep_deformylase"/>
    <property type="match status" value="1"/>
</dbReference>
<keyword evidence="2" id="KW-0648">Protein biosynthesis</keyword>
<dbReference type="InterPro" id="IPR036821">
    <property type="entry name" value="Peptide_deformylase_sf"/>
</dbReference>
<dbReference type="SUPFAM" id="SSF56420">
    <property type="entry name" value="Peptide deformylase"/>
    <property type="match status" value="1"/>
</dbReference>
<dbReference type="GO" id="GO:0042586">
    <property type="term" value="F:peptide deformylase activity"/>
    <property type="evidence" value="ECO:0007669"/>
    <property type="project" value="UniProtKB-UniRule"/>
</dbReference>